<evidence type="ECO:0000256" key="2">
    <source>
        <dbReference type="ARBA" id="ARBA00022603"/>
    </source>
</evidence>
<dbReference type="InterPro" id="IPR029063">
    <property type="entry name" value="SAM-dependent_MTases_sf"/>
</dbReference>
<evidence type="ECO:0000256" key="4">
    <source>
        <dbReference type="ARBA" id="ARBA00047942"/>
    </source>
</evidence>
<evidence type="ECO:0000256" key="1">
    <source>
        <dbReference type="ARBA" id="ARBA00011900"/>
    </source>
</evidence>
<reference evidence="7" key="1">
    <citation type="submission" date="2016-10" db="EMBL/GenBank/DDBJ databases">
        <authorList>
            <person name="Varghese N."/>
            <person name="Submissions S."/>
        </authorList>
    </citation>
    <scope>NUCLEOTIDE SEQUENCE [LARGE SCALE GENOMIC DNA]</scope>
    <source>
        <strain evidence="7">Gh-67</strain>
    </source>
</reference>
<name>A0A1G7S5H9_9SPHI</name>
<dbReference type="PANTHER" id="PTHR33841">
    <property type="entry name" value="DNA METHYLTRANSFERASE YEEA-RELATED"/>
    <property type="match status" value="1"/>
</dbReference>
<dbReference type="Proteomes" id="UP000199705">
    <property type="component" value="Unassembled WGS sequence"/>
</dbReference>
<dbReference type="GO" id="GO:0032259">
    <property type="term" value="P:methylation"/>
    <property type="evidence" value="ECO:0007669"/>
    <property type="project" value="UniProtKB-KW"/>
</dbReference>
<dbReference type="PRINTS" id="PR00507">
    <property type="entry name" value="N12N6MTFRASE"/>
</dbReference>
<evidence type="ECO:0000256" key="5">
    <source>
        <dbReference type="SAM" id="Phobius"/>
    </source>
</evidence>
<dbReference type="GO" id="GO:0009007">
    <property type="term" value="F:site-specific DNA-methyltransferase (adenine-specific) activity"/>
    <property type="evidence" value="ECO:0007669"/>
    <property type="project" value="UniProtKB-EC"/>
</dbReference>
<organism evidence="6 7">
    <name type="scientific">Mucilaginibacter gossypii</name>
    <dbReference type="NCBI Taxonomy" id="551996"/>
    <lineage>
        <taxon>Bacteria</taxon>
        <taxon>Pseudomonadati</taxon>
        <taxon>Bacteroidota</taxon>
        <taxon>Sphingobacteriia</taxon>
        <taxon>Sphingobacteriales</taxon>
        <taxon>Sphingobacteriaceae</taxon>
        <taxon>Mucilaginibacter</taxon>
    </lineage>
</organism>
<keyword evidence="2" id="KW-0489">Methyltransferase</keyword>
<dbReference type="RefSeq" id="WP_091163330.1">
    <property type="nucleotide sequence ID" value="NZ_FNCG01000002.1"/>
</dbReference>
<proteinExistence type="predicted"/>
<dbReference type="AlphaFoldDB" id="A0A1G7S5H9"/>
<keyword evidence="5" id="KW-0472">Membrane</keyword>
<dbReference type="InterPro" id="IPR050953">
    <property type="entry name" value="N4_N6_ade-DNA_methylase"/>
</dbReference>
<keyword evidence="5" id="KW-1133">Transmembrane helix</keyword>
<dbReference type="EC" id="2.1.1.72" evidence="1"/>
<dbReference type="SUPFAM" id="SSF53335">
    <property type="entry name" value="S-adenosyl-L-methionine-dependent methyltransferases"/>
    <property type="match status" value="1"/>
</dbReference>
<evidence type="ECO:0000313" key="7">
    <source>
        <dbReference type="Proteomes" id="UP000199705"/>
    </source>
</evidence>
<dbReference type="EMBL" id="FNCG01000002">
    <property type="protein sequence ID" value="SDG18285.1"/>
    <property type="molecule type" value="Genomic_DNA"/>
</dbReference>
<feature type="transmembrane region" description="Helical" evidence="5">
    <location>
        <begin position="495"/>
        <end position="514"/>
    </location>
</feature>
<keyword evidence="5" id="KW-0812">Transmembrane</keyword>
<evidence type="ECO:0000256" key="3">
    <source>
        <dbReference type="ARBA" id="ARBA00022679"/>
    </source>
</evidence>
<accession>A0A1G7S5H9</accession>
<dbReference type="PANTHER" id="PTHR33841:SF1">
    <property type="entry name" value="DNA METHYLTRANSFERASE A"/>
    <property type="match status" value="1"/>
</dbReference>
<gene>
    <name evidence="6" type="ORF">SAMN05192573_102460</name>
</gene>
<keyword evidence="3" id="KW-0808">Transferase</keyword>
<keyword evidence="7" id="KW-1185">Reference proteome</keyword>
<comment type="catalytic activity">
    <reaction evidence="4">
        <text>a 2'-deoxyadenosine in DNA + S-adenosyl-L-methionine = an N(6)-methyl-2'-deoxyadenosine in DNA + S-adenosyl-L-homocysteine + H(+)</text>
        <dbReference type="Rhea" id="RHEA:15197"/>
        <dbReference type="Rhea" id="RHEA-COMP:12418"/>
        <dbReference type="Rhea" id="RHEA-COMP:12419"/>
        <dbReference type="ChEBI" id="CHEBI:15378"/>
        <dbReference type="ChEBI" id="CHEBI:57856"/>
        <dbReference type="ChEBI" id="CHEBI:59789"/>
        <dbReference type="ChEBI" id="CHEBI:90615"/>
        <dbReference type="ChEBI" id="CHEBI:90616"/>
        <dbReference type="EC" id="2.1.1.72"/>
    </reaction>
</comment>
<protein>
    <recommendedName>
        <fullName evidence="1">site-specific DNA-methyltransferase (adenine-specific)</fullName>
        <ecNumber evidence="1">2.1.1.72</ecNumber>
    </recommendedName>
</protein>
<dbReference type="STRING" id="551996.SAMN05192573_102460"/>
<evidence type="ECO:0000313" key="6">
    <source>
        <dbReference type="EMBL" id="SDG18285.1"/>
    </source>
</evidence>
<sequence>MDKKQLQDIFSKPYSIELWQKVLVDIFDVKFLHQNPLSILLPTNDKASEAFELGNFNTKDDRIIGIYQVNIKPGVWLERNKVGLRELLRQVYKYDVDGALIVFVQDNKWRLSFVSEIRTLDEDGTIGVKKTEPKRYTYLLGRGEKIRTPVLRIISLSGKPIGLEDLRSAFSVEALNKEFYEIIADKFSNLIGGKRIRNGKTINYERSLILPSIGDGPGSHEIYQEFAVRLIGRTVFCWFLKVKKSRLDISLLPEHLLSSEAVKENPGYYHFILEKLFFQTLNTPMDFRNEDLPLGCEQVPFLNGGLFEQQDEDYYSLNKTTGLSQNINTLVIPDEWFFDFFIELEKYNFTIDENSVVDIEVSVDPEMLGRIFENLLAEIDPDSGDTARKSTGSFYTPREIVDYMTSQSLVYYIHAQTDISNERLEPLFKLDNGENIQFESNEKQEILKALDRIKILDPACGSGAFPIGMLQKIVMALQKLDSNAVWWKEKALKAVFFPGFCAFAAVVNAVAAISNRALLK</sequence>
<dbReference type="Gene3D" id="3.40.50.150">
    <property type="entry name" value="Vaccinia Virus protein VP39"/>
    <property type="match status" value="1"/>
</dbReference>